<reference evidence="2 3" key="1">
    <citation type="journal article" date="2014" name="Nat. Genet.">
        <title>Genome sequence of the hot pepper provides insights into the evolution of pungency in Capsicum species.</title>
        <authorList>
            <person name="Kim S."/>
            <person name="Park M."/>
            <person name="Yeom S.I."/>
            <person name="Kim Y.M."/>
            <person name="Lee J.M."/>
            <person name="Lee H.A."/>
            <person name="Seo E."/>
            <person name="Choi J."/>
            <person name="Cheong K."/>
            <person name="Kim K.T."/>
            <person name="Jung K."/>
            <person name="Lee G.W."/>
            <person name="Oh S.K."/>
            <person name="Bae C."/>
            <person name="Kim S.B."/>
            <person name="Lee H.Y."/>
            <person name="Kim S.Y."/>
            <person name="Kim M.S."/>
            <person name="Kang B.C."/>
            <person name="Jo Y.D."/>
            <person name="Yang H.B."/>
            <person name="Jeong H.J."/>
            <person name="Kang W.H."/>
            <person name="Kwon J.K."/>
            <person name="Shin C."/>
            <person name="Lim J.Y."/>
            <person name="Park J.H."/>
            <person name="Huh J.H."/>
            <person name="Kim J.S."/>
            <person name="Kim B.D."/>
            <person name="Cohen O."/>
            <person name="Paran I."/>
            <person name="Suh M.C."/>
            <person name="Lee S.B."/>
            <person name="Kim Y.K."/>
            <person name="Shin Y."/>
            <person name="Noh S.J."/>
            <person name="Park J."/>
            <person name="Seo Y.S."/>
            <person name="Kwon S.Y."/>
            <person name="Kim H.A."/>
            <person name="Park J.M."/>
            <person name="Kim H.J."/>
            <person name="Choi S.B."/>
            <person name="Bosland P.W."/>
            <person name="Reeves G."/>
            <person name="Jo S.H."/>
            <person name="Lee B.W."/>
            <person name="Cho H.T."/>
            <person name="Choi H.S."/>
            <person name="Lee M.S."/>
            <person name="Yu Y."/>
            <person name="Do Choi Y."/>
            <person name="Park B.S."/>
            <person name="van Deynze A."/>
            <person name="Ashrafi H."/>
            <person name="Hill T."/>
            <person name="Kim W.T."/>
            <person name="Pai H.S."/>
            <person name="Ahn H.K."/>
            <person name="Yeam I."/>
            <person name="Giovannoni J.J."/>
            <person name="Rose J.K."/>
            <person name="Sorensen I."/>
            <person name="Lee S.J."/>
            <person name="Kim R.W."/>
            <person name="Choi I.Y."/>
            <person name="Choi B.S."/>
            <person name="Lim J.S."/>
            <person name="Lee Y.H."/>
            <person name="Choi D."/>
        </authorList>
    </citation>
    <scope>NUCLEOTIDE SEQUENCE [LARGE SCALE GENOMIC DNA]</scope>
    <source>
        <strain evidence="3">cv. CM334</strain>
    </source>
</reference>
<dbReference type="Gene3D" id="3.40.50.300">
    <property type="entry name" value="P-loop containing nucleotide triphosphate hydrolases"/>
    <property type="match status" value="1"/>
</dbReference>
<proteinExistence type="predicted"/>
<dbReference type="InterPro" id="IPR027417">
    <property type="entry name" value="P-loop_NTPase"/>
</dbReference>
<evidence type="ECO:0000256" key="1">
    <source>
        <dbReference type="SAM" id="MobiDB-lite"/>
    </source>
</evidence>
<dbReference type="SUPFAM" id="SSF52540">
    <property type="entry name" value="P-loop containing nucleoside triphosphate hydrolases"/>
    <property type="match status" value="1"/>
</dbReference>
<sequence>MRLHTVSHFHKSHHTVVQSRDDDDDDYEDSDADVAEDDDNEDFDDAAESHEKLCESLQQVAKDIDRVQDHNGRQESTWSLARDKSSEKLPNLEVSNNMVGRDKEKKRVLEELKGGSSDELKIIPIVGMGGIGKMSRPEPRP</sequence>
<organism evidence="2 3">
    <name type="scientific">Capsicum annuum</name>
    <name type="common">Capsicum pepper</name>
    <dbReference type="NCBI Taxonomy" id="4072"/>
    <lineage>
        <taxon>Eukaryota</taxon>
        <taxon>Viridiplantae</taxon>
        <taxon>Streptophyta</taxon>
        <taxon>Embryophyta</taxon>
        <taxon>Tracheophyta</taxon>
        <taxon>Spermatophyta</taxon>
        <taxon>Magnoliopsida</taxon>
        <taxon>eudicotyledons</taxon>
        <taxon>Gunneridae</taxon>
        <taxon>Pentapetalae</taxon>
        <taxon>asterids</taxon>
        <taxon>lamiids</taxon>
        <taxon>Solanales</taxon>
        <taxon>Solanaceae</taxon>
        <taxon>Solanoideae</taxon>
        <taxon>Capsiceae</taxon>
        <taxon>Capsicum</taxon>
    </lineage>
</organism>
<dbReference type="Gramene" id="PHT73795">
    <property type="protein sequence ID" value="PHT73795"/>
    <property type="gene ID" value="T459_24580"/>
</dbReference>
<keyword evidence="3" id="KW-1185">Reference proteome</keyword>
<dbReference type="AlphaFoldDB" id="A0A2G2YW04"/>
<feature type="compositionally biased region" description="Basic residues" evidence="1">
    <location>
        <begin position="1"/>
        <end position="14"/>
    </location>
</feature>
<protein>
    <submittedName>
        <fullName evidence="2">Uncharacterized protein</fullName>
    </submittedName>
</protein>
<feature type="region of interest" description="Disordered" evidence="1">
    <location>
        <begin position="1"/>
        <end position="50"/>
    </location>
</feature>
<evidence type="ECO:0000313" key="3">
    <source>
        <dbReference type="Proteomes" id="UP000222542"/>
    </source>
</evidence>
<comment type="caution">
    <text evidence="2">The sequence shown here is derived from an EMBL/GenBank/DDBJ whole genome shotgun (WGS) entry which is preliminary data.</text>
</comment>
<dbReference type="Proteomes" id="UP000222542">
    <property type="component" value="Unassembled WGS sequence"/>
</dbReference>
<evidence type="ECO:0000313" key="2">
    <source>
        <dbReference type="EMBL" id="PHT73795.1"/>
    </source>
</evidence>
<name>A0A2G2YW04_CAPAN</name>
<gene>
    <name evidence="2" type="ORF">T459_24580</name>
</gene>
<dbReference type="EMBL" id="AYRZ02000009">
    <property type="protein sequence ID" value="PHT73795.1"/>
    <property type="molecule type" value="Genomic_DNA"/>
</dbReference>
<feature type="compositionally biased region" description="Acidic residues" evidence="1">
    <location>
        <begin position="21"/>
        <end position="46"/>
    </location>
</feature>
<accession>A0A2G2YW04</accession>
<reference evidence="2 3" key="2">
    <citation type="journal article" date="2017" name="Genome Biol.">
        <title>New reference genome sequences of hot pepper reveal the massive evolution of plant disease-resistance genes by retroduplication.</title>
        <authorList>
            <person name="Kim S."/>
            <person name="Park J."/>
            <person name="Yeom S.I."/>
            <person name="Kim Y.M."/>
            <person name="Seo E."/>
            <person name="Kim K.T."/>
            <person name="Kim M.S."/>
            <person name="Lee J.M."/>
            <person name="Cheong K."/>
            <person name="Shin H.S."/>
            <person name="Kim S.B."/>
            <person name="Han K."/>
            <person name="Lee J."/>
            <person name="Park M."/>
            <person name="Lee H.A."/>
            <person name="Lee H.Y."/>
            <person name="Lee Y."/>
            <person name="Oh S."/>
            <person name="Lee J.H."/>
            <person name="Choi E."/>
            <person name="Choi E."/>
            <person name="Lee S.E."/>
            <person name="Jeon J."/>
            <person name="Kim H."/>
            <person name="Choi G."/>
            <person name="Song H."/>
            <person name="Lee J."/>
            <person name="Lee S.C."/>
            <person name="Kwon J.K."/>
            <person name="Lee H.Y."/>
            <person name="Koo N."/>
            <person name="Hong Y."/>
            <person name="Kim R.W."/>
            <person name="Kang W.H."/>
            <person name="Huh J.H."/>
            <person name="Kang B.C."/>
            <person name="Yang T.J."/>
            <person name="Lee Y.H."/>
            <person name="Bennetzen J.L."/>
            <person name="Choi D."/>
        </authorList>
    </citation>
    <scope>NUCLEOTIDE SEQUENCE [LARGE SCALE GENOMIC DNA]</scope>
    <source>
        <strain evidence="3">cv. CM334</strain>
    </source>
</reference>